<dbReference type="EMBL" id="PVEM01000006">
    <property type="protein sequence ID" value="PTD07498.1"/>
    <property type="molecule type" value="Genomic_DNA"/>
</dbReference>
<dbReference type="Proteomes" id="UP000241587">
    <property type="component" value="Unassembled WGS sequence"/>
</dbReference>
<feature type="domain" description="2EXR" evidence="1">
    <location>
        <begin position="11"/>
        <end position="74"/>
    </location>
</feature>
<accession>A0A2T4GVC8</accession>
<sequence>MSTTSNFSTTFTCFASLPPEIRLEIWETTMAQEQDAAIFTYLKDHRLEHDIEWPDRPMSHAMTETCRESLEVIRNTYIGTIYMPLDQGALASLESLDERVDAIATLWPEQNTLEDLQACLLKRAEANERHRTKTIYIGISAVLCGYETDLGNLGFKVYDLDDTSLPQFLAEVTTSYYGTRLHASNECFIKKLKAYWEENEAVRELRDTWDRLRSGRENVMPVLKPVVVFANFYRLFTRIETLIGSHQQSNGLYLDLFPEDDVLMSEC</sequence>
<gene>
    <name evidence="2" type="ORF">FCULG_00006293</name>
</gene>
<evidence type="ECO:0000259" key="1">
    <source>
        <dbReference type="Pfam" id="PF20150"/>
    </source>
</evidence>
<proteinExistence type="predicted"/>
<comment type="caution">
    <text evidence="2">The sequence shown here is derived from an EMBL/GenBank/DDBJ whole genome shotgun (WGS) entry which is preliminary data.</text>
</comment>
<dbReference type="OrthoDB" id="3473305at2759"/>
<reference evidence="2 3" key="1">
    <citation type="submission" date="2018-02" db="EMBL/GenBank/DDBJ databases">
        <title>Fusarium culmorum secondary metabolites in fungal-bacterial-plant interactions.</title>
        <authorList>
            <person name="Schmidt R."/>
        </authorList>
    </citation>
    <scope>NUCLEOTIDE SEQUENCE [LARGE SCALE GENOMIC DNA]</scope>
    <source>
        <strain evidence="2 3">PV</strain>
    </source>
</reference>
<dbReference type="InterPro" id="IPR045518">
    <property type="entry name" value="2EXR"/>
</dbReference>
<dbReference type="AlphaFoldDB" id="A0A2T4GVC8"/>
<dbReference type="Pfam" id="PF20150">
    <property type="entry name" value="2EXR"/>
    <property type="match status" value="1"/>
</dbReference>
<dbReference type="OMA" id="ANERHRT"/>
<keyword evidence="3" id="KW-1185">Reference proteome</keyword>
<organism evidence="2 3">
    <name type="scientific">Fusarium culmorum</name>
    <dbReference type="NCBI Taxonomy" id="5516"/>
    <lineage>
        <taxon>Eukaryota</taxon>
        <taxon>Fungi</taxon>
        <taxon>Dikarya</taxon>
        <taxon>Ascomycota</taxon>
        <taxon>Pezizomycotina</taxon>
        <taxon>Sordariomycetes</taxon>
        <taxon>Hypocreomycetidae</taxon>
        <taxon>Hypocreales</taxon>
        <taxon>Nectriaceae</taxon>
        <taxon>Fusarium</taxon>
    </lineage>
</organism>
<evidence type="ECO:0000313" key="2">
    <source>
        <dbReference type="EMBL" id="PTD07498.1"/>
    </source>
</evidence>
<evidence type="ECO:0000313" key="3">
    <source>
        <dbReference type="Proteomes" id="UP000241587"/>
    </source>
</evidence>
<name>A0A2T4GVC8_FUSCU</name>
<protein>
    <recommendedName>
        <fullName evidence="1">2EXR domain-containing protein</fullName>
    </recommendedName>
</protein>